<dbReference type="GO" id="GO:0007165">
    <property type="term" value="P:signal transduction"/>
    <property type="evidence" value="ECO:0007669"/>
    <property type="project" value="InterPro"/>
</dbReference>
<evidence type="ECO:0000256" key="5">
    <source>
        <dbReference type="SAM" id="Coils"/>
    </source>
</evidence>
<evidence type="ECO:0000256" key="3">
    <source>
        <dbReference type="ARBA" id="ARBA00022833"/>
    </source>
</evidence>
<evidence type="ECO:0000256" key="6">
    <source>
        <dbReference type="SAM" id="MobiDB-lite"/>
    </source>
</evidence>
<gene>
    <name evidence="9" type="ORF">BDZ85DRAFT_12809</name>
</gene>
<dbReference type="Gene3D" id="2.10.110.10">
    <property type="entry name" value="Cysteine Rich Protein"/>
    <property type="match status" value="2"/>
</dbReference>
<dbReference type="FunFam" id="1.10.555.10:FF:000043">
    <property type="entry name" value="Rho GTPase activator Rga"/>
    <property type="match status" value="1"/>
</dbReference>
<feature type="compositionally biased region" description="Basic and acidic residues" evidence="6">
    <location>
        <begin position="201"/>
        <end position="215"/>
    </location>
</feature>
<dbReference type="CDD" id="cd09394">
    <property type="entry name" value="LIM1_Rga"/>
    <property type="match status" value="1"/>
</dbReference>
<dbReference type="CDD" id="cd09395">
    <property type="entry name" value="LIM2_Rga"/>
    <property type="match status" value="1"/>
</dbReference>
<dbReference type="PANTHER" id="PTHR23176:SF128">
    <property type="entry name" value="RHO GTPASE-ACTIVATING PROTEIN RGD1"/>
    <property type="match status" value="1"/>
</dbReference>
<feature type="compositionally biased region" description="Basic and acidic residues" evidence="6">
    <location>
        <begin position="266"/>
        <end position="283"/>
    </location>
</feature>
<feature type="compositionally biased region" description="Polar residues" evidence="6">
    <location>
        <begin position="495"/>
        <end position="515"/>
    </location>
</feature>
<feature type="region of interest" description="Disordered" evidence="6">
    <location>
        <begin position="926"/>
        <end position="952"/>
    </location>
</feature>
<feature type="compositionally biased region" description="Basic and acidic residues" evidence="6">
    <location>
        <begin position="312"/>
        <end position="339"/>
    </location>
</feature>
<dbReference type="PROSITE" id="PS00478">
    <property type="entry name" value="LIM_DOMAIN_1"/>
    <property type="match status" value="1"/>
</dbReference>
<evidence type="ECO:0000256" key="4">
    <source>
        <dbReference type="PROSITE-ProRule" id="PRU00125"/>
    </source>
</evidence>
<feature type="compositionally biased region" description="Low complexity" evidence="6">
    <location>
        <begin position="229"/>
        <end position="238"/>
    </location>
</feature>
<feature type="region of interest" description="Disordered" evidence="6">
    <location>
        <begin position="139"/>
        <end position="586"/>
    </location>
</feature>
<feature type="region of interest" description="Disordered" evidence="6">
    <location>
        <begin position="633"/>
        <end position="660"/>
    </location>
</feature>
<feature type="domain" description="LIM zinc-binding" evidence="7">
    <location>
        <begin position="22"/>
        <end position="84"/>
    </location>
</feature>
<keyword evidence="1" id="KW-0343">GTPase activation</keyword>
<dbReference type="Proteomes" id="UP000799538">
    <property type="component" value="Unassembled WGS sequence"/>
</dbReference>
<dbReference type="CDD" id="cd00159">
    <property type="entry name" value="RhoGAP"/>
    <property type="match status" value="1"/>
</dbReference>
<feature type="coiled-coil region" evidence="5">
    <location>
        <begin position="663"/>
        <end position="690"/>
    </location>
</feature>
<dbReference type="InterPro" id="IPR050729">
    <property type="entry name" value="Rho-GAP"/>
</dbReference>
<feature type="compositionally biased region" description="Polar residues" evidence="6">
    <location>
        <begin position="561"/>
        <end position="571"/>
    </location>
</feature>
<dbReference type="GO" id="GO:0005938">
    <property type="term" value="C:cell cortex"/>
    <property type="evidence" value="ECO:0007669"/>
    <property type="project" value="UniProtKB-ARBA"/>
</dbReference>
<protein>
    <recommendedName>
        <fullName evidence="11">RhoGAP-domain-containing protein</fullName>
    </recommendedName>
</protein>
<evidence type="ECO:0000313" key="9">
    <source>
        <dbReference type="EMBL" id="KAF2228180.1"/>
    </source>
</evidence>
<keyword evidence="3 4" id="KW-0862">Zinc</keyword>
<feature type="compositionally biased region" description="Basic and acidic residues" evidence="6">
    <location>
        <begin position="435"/>
        <end position="444"/>
    </location>
</feature>
<keyword evidence="5" id="KW-0175">Coiled coil</keyword>
<feature type="compositionally biased region" description="Polar residues" evidence="6">
    <location>
        <begin position="470"/>
        <end position="479"/>
    </location>
</feature>
<evidence type="ECO:0000256" key="2">
    <source>
        <dbReference type="ARBA" id="ARBA00022723"/>
    </source>
</evidence>
<dbReference type="OrthoDB" id="79452at2759"/>
<feature type="compositionally biased region" description="Low complexity" evidence="6">
    <location>
        <begin position="646"/>
        <end position="658"/>
    </location>
</feature>
<dbReference type="SUPFAM" id="SSF48350">
    <property type="entry name" value="GTPase activation domain, GAP"/>
    <property type="match status" value="1"/>
</dbReference>
<feature type="domain" description="Rho-GAP" evidence="8">
    <location>
        <begin position="987"/>
        <end position="1173"/>
    </location>
</feature>
<feature type="coiled-coil region" evidence="5">
    <location>
        <begin position="759"/>
        <end position="790"/>
    </location>
</feature>
<organism evidence="9 10">
    <name type="scientific">Elsinoe ampelina</name>
    <dbReference type="NCBI Taxonomy" id="302913"/>
    <lineage>
        <taxon>Eukaryota</taxon>
        <taxon>Fungi</taxon>
        <taxon>Dikarya</taxon>
        <taxon>Ascomycota</taxon>
        <taxon>Pezizomycotina</taxon>
        <taxon>Dothideomycetes</taxon>
        <taxon>Dothideomycetidae</taxon>
        <taxon>Myriangiales</taxon>
        <taxon>Elsinoaceae</taxon>
        <taxon>Elsinoe</taxon>
    </lineage>
</organism>
<dbReference type="Gene3D" id="1.10.555.10">
    <property type="entry name" value="Rho GTPase activation protein"/>
    <property type="match status" value="1"/>
</dbReference>
<accession>A0A6A6GRP8</accession>
<dbReference type="InterPro" id="IPR001781">
    <property type="entry name" value="Znf_LIM"/>
</dbReference>
<dbReference type="InterPro" id="IPR008936">
    <property type="entry name" value="Rho_GTPase_activation_prot"/>
</dbReference>
<feature type="compositionally biased region" description="Low complexity" evidence="6">
    <location>
        <begin position="485"/>
        <end position="494"/>
    </location>
</feature>
<keyword evidence="2 4" id="KW-0479">Metal-binding</keyword>
<dbReference type="AlphaFoldDB" id="A0A6A6GRP8"/>
<keyword evidence="10" id="KW-1185">Reference proteome</keyword>
<dbReference type="PROSITE" id="PS50023">
    <property type="entry name" value="LIM_DOMAIN_2"/>
    <property type="match status" value="1"/>
</dbReference>
<dbReference type="Pfam" id="PF00412">
    <property type="entry name" value="LIM"/>
    <property type="match status" value="1"/>
</dbReference>
<dbReference type="InterPro" id="IPR000198">
    <property type="entry name" value="RhoGAP_dom"/>
</dbReference>
<dbReference type="PANTHER" id="PTHR23176">
    <property type="entry name" value="RHO/RAC/CDC GTPASE-ACTIVATING PROTEIN"/>
    <property type="match status" value="1"/>
</dbReference>
<dbReference type="PROSITE" id="PS50238">
    <property type="entry name" value="RHOGAP"/>
    <property type="match status" value="1"/>
</dbReference>
<dbReference type="FunFam" id="2.10.110.10:FF:000044">
    <property type="entry name" value="Rho GTPase activator Rga"/>
    <property type="match status" value="1"/>
</dbReference>
<evidence type="ECO:0000259" key="8">
    <source>
        <dbReference type="PROSITE" id="PS50238"/>
    </source>
</evidence>
<name>A0A6A6GRP8_9PEZI</name>
<feature type="compositionally biased region" description="Polar residues" evidence="6">
    <location>
        <begin position="926"/>
        <end position="943"/>
    </location>
</feature>
<dbReference type="GO" id="GO:0046872">
    <property type="term" value="F:metal ion binding"/>
    <property type="evidence" value="ECO:0007669"/>
    <property type="project" value="UniProtKB-KW"/>
</dbReference>
<feature type="compositionally biased region" description="Polar residues" evidence="6">
    <location>
        <begin position="635"/>
        <end position="644"/>
    </location>
</feature>
<dbReference type="GO" id="GO:0005096">
    <property type="term" value="F:GTPase activator activity"/>
    <property type="evidence" value="ECO:0007669"/>
    <property type="project" value="UniProtKB-KW"/>
</dbReference>
<reference evidence="10" key="1">
    <citation type="journal article" date="2020" name="Stud. Mycol.">
        <title>101 Dothideomycetes genomes: A test case for predicting lifestyles and emergence of pathogens.</title>
        <authorList>
            <person name="Haridas S."/>
            <person name="Albert R."/>
            <person name="Binder M."/>
            <person name="Bloem J."/>
            <person name="LaButti K."/>
            <person name="Salamov A."/>
            <person name="Andreopoulos B."/>
            <person name="Baker S."/>
            <person name="Barry K."/>
            <person name="Bills G."/>
            <person name="Bluhm B."/>
            <person name="Cannon C."/>
            <person name="Castanera R."/>
            <person name="Culley D."/>
            <person name="Daum C."/>
            <person name="Ezra D."/>
            <person name="Gonzalez J."/>
            <person name="Henrissat B."/>
            <person name="Kuo A."/>
            <person name="Liang C."/>
            <person name="Lipzen A."/>
            <person name="Lutzoni F."/>
            <person name="Magnuson J."/>
            <person name="Mondo S."/>
            <person name="Nolan M."/>
            <person name="Ohm R."/>
            <person name="Pangilinan J."/>
            <person name="Park H.-J."/>
            <person name="Ramirez L."/>
            <person name="Alfaro M."/>
            <person name="Sun H."/>
            <person name="Tritt A."/>
            <person name="Yoshinaga Y."/>
            <person name="Zwiers L.-H."/>
            <person name="Turgeon B."/>
            <person name="Goodwin S."/>
            <person name="Spatafora J."/>
            <person name="Crous P."/>
            <person name="Grigoriev I."/>
        </authorList>
    </citation>
    <scope>NUCLEOTIDE SEQUENCE [LARGE SCALE GENOMIC DNA]</scope>
    <source>
        <strain evidence="10">CECT 20119</strain>
    </source>
</reference>
<proteinExistence type="predicted"/>
<feature type="compositionally biased region" description="Basic and acidic residues" evidence="6">
    <location>
        <begin position="387"/>
        <end position="399"/>
    </location>
</feature>
<evidence type="ECO:0000256" key="1">
    <source>
        <dbReference type="ARBA" id="ARBA00022468"/>
    </source>
</evidence>
<feature type="compositionally biased region" description="Low complexity" evidence="6">
    <location>
        <begin position="521"/>
        <end position="532"/>
    </location>
</feature>
<dbReference type="SMART" id="SM00132">
    <property type="entry name" value="LIM"/>
    <property type="match status" value="2"/>
</dbReference>
<keyword evidence="4" id="KW-0440">LIM domain</keyword>
<feature type="compositionally biased region" description="Low complexity" evidence="6">
    <location>
        <begin position="350"/>
        <end position="360"/>
    </location>
</feature>
<evidence type="ECO:0008006" key="11">
    <source>
        <dbReference type="Google" id="ProtNLM"/>
    </source>
</evidence>
<evidence type="ECO:0000313" key="10">
    <source>
        <dbReference type="Proteomes" id="UP000799538"/>
    </source>
</evidence>
<sequence>MAAVESPASYPESPMEDSDAVYPCKGCGEILEEGKAFELAGNRWHIDCFRCNTCGTLLDSDANLLLLGDGSLICNNCTYSCNACGNKIEDLAILTGDQAFCAACFRCRNCKRKIENLRYARTSQGIFCMRCHESLMERRRKKGKSSKASTPGTGTGPVVLDKSLPALPPNANPPATFEPNGFDDEKSPKSTQPARFGAESHTSRREVSPDDKQKENLTLPASTYREGRISSVSSAAASDIDDDSRGFLPMAFDPTPPTALSSHANRKSERIDTETPKAKEVNNQRDYFNARGSSKSNHREVLREGPSSRSQSAERDKPTSPHIAQQDKGRSSTRRKEVPEDNSSVTNTPQHVQQRPQIQQASSTSFSLGQPEGFKLQDAPRTRKGSLRSEKLETSRDNEQPYETKPSYPQSRDASGMSPAQKDIPTPDSGVNPFDDPKLQEAHNRHPARGDSLTASGRKPVSTGPDRSGSEATASTNSYAGHMRSPSSASMSGSNYEVSTSTPRTNGRSLDSPSRPTMDIPPRAAGRPSAPSKSVANGDFIAPRAAPPAPPVTGHERRNESVTSFTSNDPVSPSRGHFHKPSLGADFSMDEEMSRIIGRKDSTAGESASSVLRRVSNAVRHGRSFSDRAVPLAQRTPTSTTHLEISSPLNPSNPASPNVRDDVDSLRAHLRRAQQRIAELESEKMGLQETMNSSGELKHVNNELQQKRSTMAFLDTQREMVVRELEVMTEHLTRAKDTNQPLDISGLKSDIMQDFAHSLNRLKDNIAAQIEDLVHKRNELTDDIANLIQVKDKGLQEFESLSSKNAQLNELNGQLVHNIQEMYKANRVPNGNSMIDLRAGSQPSIGNDIGSMTSLQHNDHHEVGEAHILTAPQVVNIRKGQPKRFNWKKGGRDVAKNITRGMKGAFVKDGQYDLNGMPIGPPQAMSGATTENSSMKTGQSIDSGRSGLGFFSSQKNGLKPGQIGTTLKNSSSSNLLGGNDPSMLFGSDLVARCDYERNVIPTIVSRCIAEVEARGIDAEGIYRKSGGAGQVKQVQASFEKEGTYDISDPDLDIHAVTSCLKQYFRKLPNPLITYDVYESVLEAAAVPEDMRGIALKAALGNLPPVHRGVLEYLATHLAKVVEKESLNLMTPLNLAVVFAPTIMRPTSIEREMTDMQSQRDVVRALLDYREVIFD</sequence>
<dbReference type="Pfam" id="PF00620">
    <property type="entry name" value="RhoGAP"/>
    <property type="match status" value="1"/>
</dbReference>
<dbReference type="SMART" id="SM00324">
    <property type="entry name" value="RhoGAP"/>
    <property type="match status" value="1"/>
</dbReference>
<dbReference type="EMBL" id="ML992501">
    <property type="protein sequence ID" value="KAF2228180.1"/>
    <property type="molecule type" value="Genomic_DNA"/>
</dbReference>
<evidence type="ECO:0000259" key="7">
    <source>
        <dbReference type="PROSITE" id="PS50023"/>
    </source>
</evidence>